<dbReference type="InterPro" id="IPR052164">
    <property type="entry name" value="Anthracycline_SecMetBiosynth"/>
</dbReference>
<dbReference type="Gene3D" id="3.10.180.10">
    <property type="entry name" value="2,3-Dihydroxybiphenyl 1,2-Dioxygenase, domain 1"/>
    <property type="match status" value="1"/>
</dbReference>
<organism evidence="4 5">
    <name type="scientific">Streptomyces spectabilis</name>
    <dbReference type="NCBI Taxonomy" id="68270"/>
    <lineage>
        <taxon>Bacteria</taxon>
        <taxon>Bacillati</taxon>
        <taxon>Actinomycetota</taxon>
        <taxon>Actinomycetes</taxon>
        <taxon>Kitasatosporales</taxon>
        <taxon>Streptomycetaceae</taxon>
        <taxon>Streptomyces</taxon>
    </lineage>
</organism>
<dbReference type="KEGG" id="sspb:CP982_37870"/>
<dbReference type="Proteomes" id="UP000549009">
    <property type="component" value="Unassembled WGS sequence"/>
</dbReference>
<dbReference type="PROSITE" id="PS51819">
    <property type="entry name" value="VOC"/>
    <property type="match status" value="1"/>
</dbReference>
<name>A0A5P2XFT2_STRST</name>
<evidence type="ECO:0000313" key="4">
    <source>
        <dbReference type="EMBL" id="QEV63763.1"/>
    </source>
</evidence>
<evidence type="ECO:0000313" key="6">
    <source>
        <dbReference type="Proteomes" id="UP000549009"/>
    </source>
</evidence>
<sequence>MTTRLGSRTAFCWMDLKTRDLSGTAAFFSKVLGWRFEVDEEDWRRATRIFVGGHRIGGVSDLADPVYPPGTPAHIAHYLAVDDVDRRTGAATANGASLVVPPFDAGGQGRMATLVDPMGAAYSLWQPYQFAGWEHPPGLGSAPQRMVLACDQPDRARRFYGETTGARLDRVDFVGVHGPAATTPRWEVVVGVDDLDGVVARGRDSGPDAVTRSEENGRPVVRLSSPEGLTVRVRRLNS</sequence>
<reference evidence="3 6" key="2">
    <citation type="submission" date="2020-08" db="EMBL/GenBank/DDBJ databases">
        <title>Genomic Encyclopedia of Type Strains, Phase III (KMG-III): the genomes of soil and plant-associated and newly described type strains.</title>
        <authorList>
            <person name="Whitman W."/>
        </authorList>
    </citation>
    <scope>NUCLEOTIDE SEQUENCE [LARGE SCALE GENOMIC DNA]</scope>
    <source>
        <strain evidence="3 6">CECT 3146</strain>
    </source>
</reference>
<dbReference type="EMBL" id="JACHJD010000002">
    <property type="protein sequence ID" value="MBB5101925.1"/>
    <property type="molecule type" value="Genomic_DNA"/>
</dbReference>
<keyword evidence="6" id="KW-1185">Reference proteome</keyword>
<dbReference type="InterPro" id="IPR004360">
    <property type="entry name" value="Glyas_Fos-R_dOase_dom"/>
</dbReference>
<evidence type="ECO:0000259" key="2">
    <source>
        <dbReference type="PROSITE" id="PS51819"/>
    </source>
</evidence>
<dbReference type="OrthoDB" id="9793039at2"/>
<dbReference type="PANTHER" id="PTHR33993:SF14">
    <property type="entry name" value="GB|AAF24581.1"/>
    <property type="match status" value="1"/>
</dbReference>
<feature type="region of interest" description="Disordered" evidence="1">
    <location>
        <begin position="202"/>
        <end position="221"/>
    </location>
</feature>
<dbReference type="Pfam" id="PF00903">
    <property type="entry name" value="Glyoxalase"/>
    <property type="match status" value="1"/>
</dbReference>
<feature type="domain" description="VOC" evidence="2">
    <location>
        <begin position="10"/>
        <end position="127"/>
    </location>
</feature>
<dbReference type="RefSeq" id="WP_150514618.1">
    <property type="nucleotide sequence ID" value="NZ_BMSQ01000012.1"/>
</dbReference>
<dbReference type="PANTHER" id="PTHR33993">
    <property type="entry name" value="GLYOXALASE-RELATED"/>
    <property type="match status" value="1"/>
</dbReference>
<accession>A0A5P2XFT2</accession>
<evidence type="ECO:0000313" key="3">
    <source>
        <dbReference type="EMBL" id="MBB5101925.1"/>
    </source>
</evidence>
<proteinExistence type="predicted"/>
<dbReference type="AlphaFoldDB" id="A0A5P2XFT2"/>
<dbReference type="InterPro" id="IPR037523">
    <property type="entry name" value="VOC_core"/>
</dbReference>
<evidence type="ECO:0000313" key="5">
    <source>
        <dbReference type="Proteomes" id="UP000326505"/>
    </source>
</evidence>
<feature type="compositionally biased region" description="Basic and acidic residues" evidence="1">
    <location>
        <begin position="202"/>
        <end position="217"/>
    </location>
</feature>
<gene>
    <name evidence="4" type="ORF">CP982_37870</name>
    <name evidence="3" type="ORF">FHS40_000978</name>
</gene>
<dbReference type="SUPFAM" id="SSF54593">
    <property type="entry name" value="Glyoxalase/Bleomycin resistance protein/Dihydroxybiphenyl dioxygenase"/>
    <property type="match status" value="1"/>
</dbReference>
<evidence type="ECO:0000256" key="1">
    <source>
        <dbReference type="SAM" id="MobiDB-lite"/>
    </source>
</evidence>
<protein>
    <submittedName>
        <fullName evidence="4">VOC family protein</fullName>
    </submittedName>
</protein>
<reference evidence="4 5" key="1">
    <citation type="submission" date="2017-09" db="EMBL/GenBank/DDBJ databases">
        <authorList>
            <person name="Lee N."/>
            <person name="Cho B.-K."/>
        </authorList>
    </citation>
    <scope>NUCLEOTIDE SEQUENCE [LARGE SCALE GENOMIC DNA]</scope>
    <source>
        <strain evidence="4 5">ATCC 27465</strain>
    </source>
</reference>
<dbReference type="InterPro" id="IPR029068">
    <property type="entry name" value="Glyas_Bleomycin-R_OHBP_Dase"/>
</dbReference>
<dbReference type="EMBL" id="CP023690">
    <property type="protein sequence ID" value="QEV63763.1"/>
    <property type="molecule type" value="Genomic_DNA"/>
</dbReference>
<dbReference type="Proteomes" id="UP000326505">
    <property type="component" value="Chromosome"/>
</dbReference>
<dbReference type="CDD" id="cd07247">
    <property type="entry name" value="SgaA_N_like"/>
    <property type="match status" value="1"/>
</dbReference>